<keyword evidence="2 6" id="KW-0238">DNA-binding</keyword>
<keyword evidence="1" id="KW-0805">Transcription regulation</keyword>
<evidence type="ECO:0000313" key="6">
    <source>
        <dbReference type="EMBL" id="MDR7275769.1"/>
    </source>
</evidence>
<organism evidence="6 7">
    <name type="scientific">Catenuloplanes atrovinosus</name>
    <dbReference type="NCBI Taxonomy" id="137266"/>
    <lineage>
        <taxon>Bacteria</taxon>
        <taxon>Bacillati</taxon>
        <taxon>Actinomycetota</taxon>
        <taxon>Actinomycetes</taxon>
        <taxon>Micromonosporales</taxon>
        <taxon>Micromonosporaceae</taxon>
        <taxon>Catenuloplanes</taxon>
    </lineage>
</organism>
<evidence type="ECO:0000256" key="3">
    <source>
        <dbReference type="ARBA" id="ARBA00023163"/>
    </source>
</evidence>
<sequence>MNPLFLRARPGDPLSEVFDLVEVNGVVSGGAAASGPWTSPRMVMERPELKFMALVRGRVRLTADSLGAPIELEAGDVAVLNHRSWAQLESVAGEERTRRVLDDLDLDDDLLALMGSAADADDIVVGGHVDLNAAGHALVIPALPPVAHIRAAAPPALGVRRVLDRLFEELVAERAGSTFAIRQYGQLLVLELLRAYLHQSELPPGWLRVSVDEQLRPTLELMHAEPARRPSLDELARAASMSRTTFAERFRAVAGMPPVAYMSRWRMLHAQRALRDSDIGVGALASHLGYASESAFSTAFKREVGESPLRFRQRVRHRREDVVRSSHGDPTAAPGRSAHPG</sequence>
<dbReference type="PROSITE" id="PS01124">
    <property type="entry name" value="HTH_ARAC_FAMILY_2"/>
    <property type="match status" value="1"/>
</dbReference>
<dbReference type="PANTHER" id="PTHR46796">
    <property type="entry name" value="HTH-TYPE TRANSCRIPTIONAL ACTIVATOR RHAS-RELATED"/>
    <property type="match status" value="1"/>
</dbReference>
<dbReference type="InterPro" id="IPR009057">
    <property type="entry name" value="Homeodomain-like_sf"/>
</dbReference>
<dbReference type="PANTHER" id="PTHR46796:SF7">
    <property type="entry name" value="ARAC FAMILY TRANSCRIPTIONAL REGULATOR"/>
    <property type="match status" value="1"/>
</dbReference>
<dbReference type="InterPro" id="IPR032783">
    <property type="entry name" value="AraC_lig"/>
</dbReference>
<accession>A0AAE3YP88</accession>
<keyword evidence="3" id="KW-0804">Transcription</keyword>
<evidence type="ECO:0000259" key="5">
    <source>
        <dbReference type="PROSITE" id="PS01124"/>
    </source>
</evidence>
<feature type="region of interest" description="Disordered" evidence="4">
    <location>
        <begin position="315"/>
        <end position="341"/>
    </location>
</feature>
<gene>
    <name evidence="6" type="ORF">J2S41_002547</name>
</gene>
<name>A0AAE3YP88_9ACTN</name>
<evidence type="ECO:0000256" key="4">
    <source>
        <dbReference type="SAM" id="MobiDB-lite"/>
    </source>
</evidence>
<dbReference type="PROSITE" id="PS00041">
    <property type="entry name" value="HTH_ARAC_FAMILY_1"/>
    <property type="match status" value="1"/>
</dbReference>
<dbReference type="SUPFAM" id="SSF46689">
    <property type="entry name" value="Homeodomain-like"/>
    <property type="match status" value="2"/>
</dbReference>
<dbReference type="Pfam" id="PF12852">
    <property type="entry name" value="Cupin_6"/>
    <property type="match status" value="1"/>
</dbReference>
<dbReference type="Gene3D" id="1.10.10.60">
    <property type="entry name" value="Homeodomain-like"/>
    <property type="match status" value="2"/>
</dbReference>
<dbReference type="InterPro" id="IPR018062">
    <property type="entry name" value="HTH_AraC-typ_CS"/>
</dbReference>
<feature type="domain" description="HTH araC/xylS-type" evidence="5">
    <location>
        <begin position="216"/>
        <end position="314"/>
    </location>
</feature>
<reference evidence="6" key="1">
    <citation type="submission" date="2023-07" db="EMBL/GenBank/DDBJ databases">
        <title>Sequencing the genomes of 1000 actinobacteria strains.</title>
        <authorList>
            <person name="Klenk H.-P."/>
        </authorList>
    </citation>
    <scope>NUCLEOTIDE SEQUENCE</scope>
    <source>
        <strain evidence="6">DSM 44707</strain>
    </source>
</reference>
<evidence type="ECO:0000256" key="1">
    <source>
        <dbReference type="ARBA" id="ARBA00023015"/>
    </source>
</evidence>
<keyword evidence="7" id="KW-1185">Reference proteome</keyword>
<comment type="caution">
    <text evidence="6">The sequence shown here is derived from an EMBL/GenBank/DDBJ whole genome shotgun (WGS) entry which is preliminary data.</text>
</comment>
<dbReference type="AlphaFoldDB" id="A0AAE3YP88"/>
<evidence type="ECO:0000313" key="7">
    <source>
        <dbReference type="Proteomes" id="UP001183643"/>
    </source>
</evidence>
<proteinExistence type="predicted"/>
<dbReference type="GO" id="GO:0043565">
    <property type="term" value="F:sequence-specific DNA binding"/>
    <property type="evidence" value="ECO:0007669"/>
    <property type="project" value="InterPro"/>
</dbReference>
<dbReference type="InterPro" id="IPR018060">
    <property type="entry name" value="HTH_AraC"/>
</dbReference>
<feature type="compositionally biased region" description="Basic and acidic residues" evidence="4">
    <location>
        <begin position="318"/>
        <end position="327"/>
    </location>
</feature>
<dbReference type="Proteomes" id="UP001183643">
    <property type="component" value="Unassembled WGS sequence"/>
</dbReference>
<dbReference type="Pfam" id="PF12833">
    <property type="entry name" value="HTH_18"/>
    <property type="match status" value="1"/>
</dbReference>
<dbReference type="SMART" id="SM00342">
    <property type="entry name" value="HTH_ARAC"/>
    <property type="match status" value="1"/>
</dbReference>
<dbReference type="InterPro" id="IPR050204">
    <property type="entry name" value="AraC_XylS_family_regulators"/>
</dbReference>
<evidence type="ECO:0000256" key="2">
    <source>
        <dbReference type="ARBA" id="ARBA00023125"/>
    </source>
</evidence>
<dbReference type="EMBL" id="JAVDYB010000001">
    <property type="protein sequence ID" value="MDR7275769.1"/>
    <property type="molecule type" value="Genomic_DNA"/>
</dbReference>
<dbReference type="GO" id="GO:0003700">
    <property type="term" value="F:DNA-binding transcription factor activity"/>
    <property type="evidence" value="ECO:0007669"/>
    <property type="project" value="InterPro"/>
</dbReference>
<protein>
    <submittedName>
        <fullName evidence="6">AraC-like DNA-binding protein</fullName>
    </submittedName>
</protein>